<organism evidence="3 4">
    <name type="scientific">Gossypium arboreum</name>
    <name type="common">Tree cotton</name>
    <name type="synonym">Gossypium nanking</name>
    <dbReference type="NCBI Taxonomy" id="29729"/>
    <lineage>
        <taxon>Eukaryota</taxon>
        <taxon>Viridiplantae</taxon>
        <taxon>Streptophyta</taxon>
        <taxon>Embryophyta</taxon>
        <taxon>Tracheophyta</taxon>
        <taxon>Spermatophyta</taxon>
        <taxon>Magnoliopsida</taxon>
        <taxon>eudicotyledons</taxon>
        <taxon>Gunneridae</taxon>
        <taxon>Pentapetalae</taxon>
        <taxon>rosids</taxon>
        <taxon>malvids</taxon>
        <taxon>Malvales</taxon>
        <taxon>Malvaceae</taxon>
        <taxon>Malvoideae</taxon>
        <taxon>Gossypium</taxon>
    </lineage>
</organism>
<keyword evidence="4" id="KW-1185">Reference proteome</keyword>
<evidence type="ECO:0000259" key="2">
    <source>
        <dbReference type="Pfam" id="PF13966"/>
    </source>
</evidence>
<dbReference type="Proteomes" id="UP001358586">
    <property type="component" value="Chromosome 5"/>
</dbReference>
<feature type="domain" description="Reverse transcriptase zinc-binding" evidence="2">
    <location>
        <begin position="311"/>
        <end position="396"/>
    </location>
</feature>
<dbReference type="InterPro" id="IPR002156">
    <property type="entry name" value="RNaseH_domain"/>
</dbReference>
<feature type="domain" description="RNase H type-1" evidence="1">
    <location>
        <begin position="503"/>
        <end position="570"/>
    </location>
</feature>
<evidence type="ECO:0000313" key="3">
    <source>
        <dbReference type="EMBL" id="KAK5833780.1"/>
    </source>
</evidence>
<sequence length="571" mass="65537">MDPSKAPGVDGLSGSFYKQHWDIVGIDTLRFFLDALNGQENISLVNDTMIILIPKVKDPCDMTNFRPISLCRALFVPGRMIHNNILIAHELLHYLQSSRNGPNKGCVIKLDMSKALSRMLLQAQNNNILRGVRASRNGPRINHLFYADDTLLFGVIEELQTKISRVWWAEKDRGKYWSMLSWKKLCHPKGMGGIDFRDMRLFNYALLGRQVWRLINNKDSLCFKVLSSKYFPDGLIIGVKGLDGNTLNLNINNHDINSVRDLWLRNDRKWDIDKVSLLYGKDWGDRICNLPIGNEDQCDRIVWFHNPHGCFTSKSAYSWLLLQEVGFGPHRFYWKAIWKLDTLPKIRVFAWRVGHEILPTKVKIASIRNDLNRGCLRCGATDETLLHALRDCHISYDVLSIGGWDMRVMTKHFDSCVDWLESMLRILDNRAMADLITILWNCWNSRNNFIFKGKEDRAQLIWDRASSLGKEFRIHNLLNVPVLSQIEAIKQWEKPPRGFVTVNFDATTKGNRMGFGAIIRDNDGFVLSGGGGFIDRKMSVQEAECIAFERSIELVGHLNVTGDVLFETDHA</sequence>
<accession>A0ABR0Q3P7</accession>
<dbReference type="PANTHER" id="PTHR47074:SF48">
    <property type="entry name" value="POLYNUCLEOTIDYL TRANSFERASE, RIBONUCLEASE H-LIKE SUPERFAMILY PROTEIN"/>
    <property type="match status" value="1"/>
</dbReference>
<dbReference type="Pfam" id="PF13966">
    <property type="entry name" value="zf-RVT"/>
    <property type="match status" value="1"/>
</dbReference>
<evidence type="ECO:0000259" key="1">
    <source>
        <dbReference type="Pfam" id="PF13456"/>
    </source>
</evidence>
<dbReference type="InterPro" id="IPR052929">
    <property type="entry name" value="RNase_H-like_EbsB-rel"/>
</dbReference>
<comment type="caution">
    <text evidence="3">The sequence shown here is derived from an EMBL/GenBank/DDBJ whole genome shotgun (WGS) entry which is preliminary data.</text>
</comment>
<proteinExistence type="predicted"/>
<evidence type="ECO:0008006" key="5">
    <source>
        <dbReference type="Google" id="ProtNLM"/>
    </source>
</evidence>
<protein>
    <recommendedName>
        <fullName evidence="5">Reverse transcriptase</fullName>
    </recommendedName>
</protein>
<name>A0ABR0Q3P7_GOSAR</name>
<dbReference type="PANTHER" id="PTHR47074">
    <property type="entry name" value="BNAC02G40300D PROTEIN"/>
    <property type="match status" value="1"/>
</dbReference>
<dbReference type="EMBL" id="JARKNE010000005">
    <property type="protein sequence ID" value="KAK5833780.1"/>
    <property type="molecule type" value="Genomic_DNA"/>
</dbReference>
<evidence type="ECO:0000313" key="4">
    <source>
        <dbReference type="Proteomes" id="UP001358586"/>
    </source>
</evidence>
<reference evidence="3 4" key="1">
    <citation type="submission" date="2023-03" db="EMBL/GenBank/DDBJ databases">
        <title>WGS of Gossypium arboreum.</title>
        <authorList>
            <person name="Yu D."/>
        </authorList>
    </citation>
    <scope>NUCLEOTIDE SEQUENCE [LARGE SCALE GENOMIC DNA]</scope>
    <source>
        <tissue evidence="3">Leaf</tissue>
    </source>
</reference>
<dbReference type="Pfam" id="PF13456">
    <property type="entry name" value="RVT_3"/>
    <property type="match status" value="1"/>
</dbReference>
<gene>
    <name evidence="3" type="ORF">PVK06_017638</name>
</gene>
<dbReference type="InterPro" id="IPR026960">
    <property type="entry name" value="RVT-Znf"/>
</dbReference>